<dbReference type="Gene3D" id="1.10.287.110">
    <property type="entry name" value="DnaJ domain"/>
    <property type="match status" value="1"/>
</dbReference>
<dbReference type="PRINTS" id="PR00625">
    <property type="entry name" value="JDOMAIN"/>
</dbReference>
<dbReference type="InterPro" id="IPR001623">
    <property type="entry name" value="DnaJ_domain"/>
</dbReference>
<dbReference type="EMBL" id="JANCYU010000054">
    <property type="protein sequence ID" value="KAK4527670.1"/>
    <property type="molecule type" value="Genomic_DNA"/>
</dbReference>
<organism evidence="4 5">
    <name type="scientific">Galdieria yellowstonensis</name>
    <dbReference type="NCBI Taxonomy" id="3028027"/>
    <lineage>
        <taxon>Eukaryota</taxon>
        <taxon>Rhodophyta</taxon>
        <taxon>Bangiophyceae</taxon>
        <taxon>Galdieriales</taxon>
        <taxon>Galdieriaceae</taxon>
        <taxon>Galdieria</taxon>
    </lineage>
</organism>
<keyword evidence="5" id="KW-1185">Reference proteome</keyword>
<evidence type="ECO:0000256" key="1">
    <source>
        <dbReference type="SAM" id="MobiDB-lite"/>
    </source>
</evidence>
<comment type="caution">
    <text evidence="4">The sequence shown here is derived from an EMBL/GenBank/DDBJ whole genome shotgun (WGS) entry which is preliminary data.</text>
</comment>
<feature type="transmembrane region" description="Helical" evidence="2">
    <location>
        <begin position="26"/>
        <end position="46"/>
    </location>
</feature>
<dbReference type="Proteomes" id="UP001300502">
    <property type="component" value="Unassembled WGS sequence"/>
</dbReference>
<accession>A0AAV9IJS2</accession>
<dbReference type="InterPro" id="IPR050817">
    <property type="entry name" value="DjlA_DnaK_co-chaperone"/>
</dbReference>
<protein>
    <recommendedName>
        <fullName evidence="3">J domain-containing protein</fullName>
    </recommendedName>
</protein>
<dbReference type="PROSITE" id="PS50076">
    <property type="entry name" value="DNAJ_2"/>
    <property type="match status" value="1"/>
</dbReference>
<dbReference type="CDD" id="cd06257">
    <property type="entry name" value="DnaJ"/>
    <property type="match status" value="1"/>
</dbReference>
<feature type="domain" description="J" evidence="3">
    <location>
        <begin position="239"/>
        <end position="306"/>
    </location>
</feature>
<dbReference type="PANTHER" id="PTHR24074">
    <property type="entry name" value="CO-CHAPERONE PROTEIN DJLA"/>
    <property type="match status" value="1"/>
</dbReference>
<dbReference type="PROSITE" id="PS00636">
    <property type="entry name" value="DNAJ_1"/>
    <property type="match status" value="1"/>
</dbReference>
<gene>
    <name evidence="4" type="ORF">GAYE_SCF42G5595</name>
</gene>
<feature type="region of interest" description="Disordered" evidence="1">
    <location>
        <begin position="215"/>
        <end position="240"/>
    </location>
</feature>
<dbReference type="AlphaFoldDB" id="A0AAV9IJS2"/>
<proteinExistence type="predicted"/>
<keyword evidence="2" id="KW-0472">Membrane</keyword>
<dbReference type="SUPFAM" id="SSF46565">
    <property type="entry name" value="Chaperone J-domain"/>
    <property type="match status" value="1"/>
</dbReference>
<reference evidence="4 5" key="1">
    <citation type="submission" date="2022-07" db="EMBL/GenBank/DDBJ databases">
        <title>Genome-wide signatures of adaptation to extreme environments.</title>
        <authorList>
            <person name="Cho C.H."/>
            <person name="Yoon H.S."/>
        </authorList>
    </citation>
    <scope>NUCLEOTIDE SEQUENCE [LARGE SCALE GENOMIC DNA]</scope>
    <source>
        <strain evidence="4 5">108.79 E11</strain>
    </source>
</reference>
<evidence type="ECO:0000313" key="4">
    <source>
        <dbReference type="EMBL" id="KAK4527670.1"/>
    </source>
</evidence>
<name>A0AAV9IJS2_9RHOD</name>
<dbReference type="InterPro" id="IPR036869">
    <property type="entry name" value="J_dom_sf"/>
</dbReference>
<keyword evidence="2" id="KW-0812">Transmembrane</keyword>
<dbReference type="Pfam" id="PF00226">
    <property type="entry name" value="DnaJ"/>
    <property type="match status" value="1"/>
</dbReference>
<evidence type="ECO:0000256" key="2">
    <source>
        <dbReference type="SAM" id="Phobius"/>
    </source>
</evidence>
<feature type="compositionally biased region" description="Basic and acidic residues" evidence="1">
    <location>
        <begin position="217"/>
        <end position="226"/>
    </location>
</feature>
<sequence length="308" mass="36155">MQNDKSTVVSSVPSQDSSSEEWKPSFFLLFGGFMIIGSYAAGMLGLRVSKFAFGKDLYRAWEAHEKIRGRNPEDIFEKSSSKTREEEPFGTTWQQKMEQARQKEQADRERRAREEFQFRMDEAMKEKMRRAYDSFYRPSGNGPRVGFGATKEEEEEWRRKIFEEILKEAQESIKRAQYKSFRSHMSDSDSFEAWFRRMGGGHPFQGYTRGYFYQQQAKKERKEDSNHQSSILSPPPPGNMYEKLGLPFGASMEQVKEAYRKAARLWHPDTYQGTDPKMAASRFRQINEAYEYLKDPVRKASYDRNGRN</sequence>
<dbReference type="SMART" id="SM00271">
    <property type="entry name" value="DnaJ"/>
    <property type="match status" value="1"/>
</dbReference>
<evidence type="ECO:0000313" key="5">
    <source>
        <dbReference type="Proteomes" id="UP001300502"/>
    </source>
</evidence>
<dbReference type="InterPro" id="IPR018253">
    <property type="entry name" value="DnaJ_domain_CS"/>
</dbReference>
<keyword evidence="2" id="KW-1133">Transmembrane helix</keyword>
<evidence type="ECO:0000259" key="3">
    <source>
        <dbReference type="PROSITE" id="PS50076"/>
    </source>
</evidence>